<sequence length="207" mass="22623">MNQSSDAVYDIHASARVDASPEAVYAVASDITRMGEWSPECVGGEWTEGQPGALGARFLGHNRSGDRTWSAECEGVGADPARRFAWAVLSSSPDNENSVWSFEMEPDGDGCLLTQRFRLRTVPDGLQSIMDQLPPSGPRPSWRSAGPSSRTRYARPSRACRNRSKTAERLPFGSGADDAGRRQANLSPDGVTGDEEPLRVRERERAR</sequence>
<feature type="compositionally biased region" description="Basic and acidic residues" evidence="1">
    <location>
        <begin position="196"/>
        <end position="207"/>
    </location>
</feature>
<organism evidence="2 3">
    <name type="scientific">Halosaccharopolyspora lacisalsi</name>
    <dbReference type="NCBI Taxonomy" id="1000566"/>
    <lineage>
        <taxon>Bacteria</taxon>
        <taxon>Bacillati</taxon>
        <taxon>Actinomycetota</taxon>
        <taxon>Actinomycetes</taxon>
        <taxon>Pseudonocardiales</taxon>
        <taxon>Pseudonocardiaceae</taxon>
        <taxon>Halosaccharopolyspora</taxon>
    </lineage>
</organism>
<dbReference type="EMBL" id="JACGWZ010000009">
    <property type="protein sequence ID" value="MBA8827743.1"/>
    <property type="molecule type" value="Genomic_DNA"/>
</dbReference>
<gene>
    <name evidence="2" type="ORF">FHX42_005148</name>
</gene>
<evidence type="ECO:0000313" key="2">
    <source>
        <dbReference type="EMBL" id="MBA8827743.1"/>
    </source>
</evidence>
<feature type="compositionally biased region" description="Basic residues" evidence="1">
    <location>
        <begin position="152"/>
        <end position="164"/>
    </location>
</feature>
<evidence type="ECO:0008006" key="4">
    <source>
        <dbReference type="Google" id="ProtNLM"/>
    </source>
</evidence>
<protein>
    <recommendedName>
        <fullName evidence="4">Polyketide cyclase/dehydrase/lipid transport protein</fullName>
    </recommendedName>
</protein>
<evidence type="ECO:0000256" key="1">
    <source>
        <dbReference type="SAM" id="MobiDB-lite"/>
    </source>
</evidence>
<dbReference type="AlphaFoldDB" id="A0A839E379"/>
<dbReference type="SUPFAM" id="SSF55961">
    <property type="entry name" value="Bet v1-like"/>
    <property type="match status" value="1"/>
</dbReference>
<dbReference type="InterPro" id="IPR019587">
    <property type="entry name" value="Polyketide_cyclase/dehydratase"/>
</dbReference>
<accession>A0A839E379</accession>
<keyword evidence="3" id="KW-1185">Reference proteome</keyword>
<dbReference type="RefSeq" id="WP_235987926.1">
    <property type="nucleotide sequence ID" value="NZ_JACGWZ010000009.1"/>
</dbReference>
<name>A0A839E379_9PSEU</name>
<comment type="caution">
    <text evidence="2">The sequence shown here is derived from an EMBL/GenBank/DDBJ whole genome shotgun (WGS) entry which is preliminary data.</text>
</comment>
<feature type="region of interest" description="Disordered" evidence="1">
    <location>
        <begin position="127"/>
        <end position="207"/>
    </location>
</feature>
<dbReference type="CDD" id="cd07812">
    <property type="entry name" value="SRPBCC"/>
    <property type="match status" value="1"/>
</dbReference>
<dbReference type="Pfam" id="PF10604">
    <property type="entry name" value="Polyketide_cyc2"/>
    <property type="match status" value="1"/>
</dbReference>
<reference evidence="2 3" key="1">
    <citation type="submission" date="2020-07" db="EMBL/GenBank/DDBJ databases">
        <title>Sequencing the genomes of 1000 actinobacteria strains.</title>
        <authorList>
            <person name="Klenk H.-P."/>
        </authorList>
    </citation>
    <scope>NUCLEOTIDE SEQUENCE [LARGE SCALE GENOMIC DNA]</scope>
    <source>
        <strain evidence="2 3">DSM 45975</strain>
    </source>
</reference>
<dbReference type="InterPro" id="IPR023393">
    <property type="entry name" value="START-like_dom_sf"/>
</dbReference>
<dbReference type="Proteomes" id="UP000569329">
    <property type="component" value="Unassembled WGS sequence"/>
</dbReference>
<evidence type="ECO:0000313" key="3">
    <source>
        <dbReference type="Proteomes" id="UP000569329"/>
    </source>
</evidence>
<dbReference type="Gene3D" id="3.30.530.20">
    <property type="match status" value="1"/>
</dbReference>
<proteinExistence type="predicted"/>